<dbReference type="InterPro" id="IPR036291">
    <property type="entry name" value="NAD(P)-bd_dom_sf"/>
</dbReference>
<dbReference type="InterPro" id="IPR046826">
    <property type="entry name" value="PDH_N"/>
</dbReference>
<keyword evidence="10" id="KW-1133">Transmembrane helix</keyword>
<keyword evidence="4" id="KW-0827">Tyrosine biosynthesis</keyword>
<evidence type="ECO:0000259" key="11">
    <source>
        <dbReference type="PROSITE" id="PS51176"/>
    </source>
</evidence>
<comment type="catalytic activity">
    <reaction evidence="9">
        <text>prephenate + NAD(+) = 3-(4-hydroxyphenyl)pyruvate + CO2 + NADH</text>
        <dbReference type="Rhea" id="RHEA:13869"/>
        <dbReference type="ChEBI" id="CHEBI:16526"/>
        <dbReference type="ChEBI" id="CHEBI:29934"/>
        <dbReference type="ChEBI" id="CHEBI:36242"/>
        <dbReference type="ChEBI" id="CHEBI:57540"/>
        <dbReference type="ChEBI" id="CHEBI:57945"/>
        <dbReference type="EC" id="1.3.1.12"/>
    </reaction>
</comment>
<accession>A0A495B1A6</accession>
<dbReference type="EMBL" id="RBID01000018">
    <property type="protein sequence ID" value="RKQ54752.1"/>
    <property type="molecule type" value="Genomic_DNA"/>
</dbReference>
<organism evidence="12 13">
    <name type="scientific">Vogesella indigofera</name>
    <name type="common">Pseudomonas indigofera</name>
    <dbReference type="NCBI Taxonomy" id="45465"/>
    <lineage>
        <taxon>Bacteria</taxon>
        <taxon>Pseudomonadati</taxon>
        <taxon>Pseudomonadota</taxon>
        <taxon>Betaproteobacteria</taxon>
        <taxon>Neisseriales</taxon>
        <taxon>Chromobacteriaceae</taxon>
        <taxon>Vogesella</taxon>
    </lineage>
</organism>
<protein>
    <recommendedName>
        <fullName evidence="3">prephenate dehydrogenase</fullName>
        <ecNumber evidence="3">1.3.1.12</ecNumber>
    </recommendedName>
</protein>
<keyword evidence="8" id="KW-0057">Aromatic amino acid biosynthesis</keyword>
<evidence type="ECO:0000256" key="1">
    <source>
        <dbReference type="ARBA" id="ARBA00005067"/>
    </source>
</evidence>
<keyword evidence="6" id="KW-0560">Oxidoreductase</keyword>
<dbReference type="GO" id="GO:0004665">
    <property type="term" value="F:prephenate dehydrogenase (NADP+) activity"/>
    <property type="evidence" value="ECO:0007669"/>
    <property type="project" value="InterPro"/>
</dbReference>
<evidence type="ECO:0000256" key="7">
    <source>
        <dbReference type="ARBA" id="ARBA00023027"/>
    </source>
</evidence>
<evidence type="ECO:0000256" key="6">
    <source>
        <dbReference type="ARBA" id="ARBA00023002"/>
    </source>
</evidence>
<comment type="pathway">
    <text evidence="1">Amino-acid biosynthesis; L-tyrosine biosynthesis; (4-hydroxyphenyl)pyruvate from prephenate (NAD(+) route): step 1/1.</text>
</comment>
<dbReference type="InterPro" id="IPR050812">
    <property type="entry name" value="Preph/Arog_dehydrog"/>
</dbReference>
<dbReference type="AlphaFoldDB" id="A0A495B1A6"/>
<dbReference type="PROSITE" id="PS51176">
    <property type="entry name" value="PDH_ADH"/>
    <property type="match status" value="1"/>
</dbReference>
<keyword evidence="5" id="KW-0028">Amino-acid biosynthesis</keyword>
<dbReference type="EC" id="1.3.1.12" evidence="3"/>
<comment type="caution">
    <text evidence="12">The sequence shown here is derived from an EMBL/GenBank/DDBJ whole genome shotgun (WGS) entry which is preliminary data.</text>
</comment>
<dbReference type="InterPro" id="IPR046825">
    <property type="entry name" value="PDH_C"/>
</dbReference>
<keyword evidence="10" id="KW-0812">Transmembrane</keyword>
<dbReference type="PANTHER" id="PTHR21363">
    <property type="entry name" value="PREPHENATE DEHYDROGENASE"/>
    <property type="match status" value="1"/>
</dbReference>
<comment type="similarity">
    <text evidence="2">Belongs to the prephenate/arogenate dehydrogenase family.</text>
</comment>
<evidence type="ECO:0000256" key="10">
    <source>
        <dbReference type="SAM" id="Phobius"/>
    </source>
</evidence>
<keyword evidence="7" id="KW-0520">NAD</keyword>
<evidence type="ECO:0000256" key="5">
    <source>
        <dbReference type="ARBA" id="ARBA00022605"/>
    </source>
</evidence>
<dbReference type="Proteomes" id="UP000279384">
    <property type="component" value="Unassembled WGS sequence"/>
</dbReference>
<dbReference type="PANTHER" id="PTHR21363:SF0">
    <property type="entry name" value="PREPHENATE DEHYDROGENASE [NADP(+)]"/>
    <property type="match status" value="1"/>
</dbReference>
<evidence type="ECO:0000313" key="12">
    <source>
        <dbReference type="EMBL" id="RKQ54752.1"/>
    </source>
</evidence>
<dbReference type="GO" id="GO:0006571">
    <property type="term" value="P:tyrosine biosynthetic process"/>
    <property type="evidence" value="ECO:0007669"/>
    <property type="project" value="UniProtKB-KW"/>
</dbReference>
<evidence type="ECO:0000256" key="4">
    <source>
        <dbReference type="ARBA" id="ARBA00022498"/>
    </source>
</evidence>
<dbReference type="InterPro" id="IPR003099">
    <property type="entry name" value="Prephen_DH"/>
</dbReference>
<reference evidence="12 13" key="1">
    <citation type="submission" date="2018-10" db="EMBL/GenBank/DDBJ databases">
        <title>Genomic Encyclopedia of Type Strains, Phase IV (KMG-IV): sequencing the most valuable type-strain genomes for metagenomic binning, comparative biology and taxonomic classification.</title>
        <authorList>
            <person name="Goeker M."/>
        </authorList>
    </citation>
    <scope>NUCLEOTIDE SEQUENCE [LARGE SCALE GENOMIC DNA]</scope>
    <source>
        <strain evidence="12 13">DSM 3303</strain>
    </source>
</reference>
<dbReference type="FunFam" id="3.40.50.720:FF:000208">
    <property type="entry name" value="Prephenate dehydrogenase"/>
    <property type="match status" value="1"/>
</dbReference>
<proteinExistence type="inferred from homology"/>
<dbReference type="Pfam" id="PF20463">
    <property type="entry name" value="PDH_C"/>
    <property type="match status" value="1"/>
</dbReference>
<evidence type="ECO:0000313" key="13">
    <source>
        <dbReference type="Proteomes" id="UP000279384"/>
    </source>
</evidence>
<feature type="transmembrane region" description="Helical" evidence="10">
    <location>
        <begin position="6"/>
        <end position="26"/>
    </location>
</feature>
<feature type="domain" description="Prephenate/arogenate dehydrogenase" evidence="11">
    <location>
        <begin position="8"/>
        <end position="296"/>
    </location>
</feature>
<evidence type="ECO:0000256" key="3">
    <source>
        <dbReference type="ARBA" id="ARBA00012068"/>
    </source>
</evidence>
<name>A0A495B1A6_VOGIN</name>
<evidence type="ECO:0000256" key="2">
    <source>
        <dbReference type="ARBA" id="ARBA00007964"/>
    </source>
</evidence>
<dbReference type="SUPFAM" id="SSF48179">
    <property type="entry name" value="6-phosphogluconate dehydrogenase C-terminal domain-like"/>
    <property type="match status" value="1"/>
</dbReference>
<dbReference type="Gene3D" id="1.10.3660.10">
    <property type="entry name" value="6-phosphogluconate dehydrogenase C-terminal like domain"/>
    <property type="match status" value="1"/>
</dbReference>
<dbReference type="Pfam" id="PF02153">
    <property type="entry name" value="PDH_N"/>
    <property type="match status" value="1"/>
</dbReference>
<gene>
    <name evidence="12" type="ORF">C8E02_3013</name>
</gene>
<dbReference type="SUPFAM" id="SSF51735">
    <property type="entry name" value="NAD(P)-binding Rossmann-fold domains"/>
    <property type="match status" value="1"/>
</dbReference>
<keyword evidence="10" id="KW-0472">Membrane</keyword>
<evidence type="ECO:0000256" key="9">
    <source>
        <dbReference type="ARBA" id="ARBA00049260"/>
    </source>
</evidence>
<evidence type="ECO:0000256" key="8">
    <source>
        <dbReference type="ARBA" id="ARBA00023141"/>
    </source>
</evidence>
<sequence>MQAGEGKLTLVVIGVGLIGGSFALALKRAGKVGRVIGVGRSAANLARAVELGVIDEASHSAADAVRHADIVLVATPVGQMARVFAEIAPQLPAHCVVTDGGSTKSDVVALMRQHLSAQLAQCVPAHPIAGSDLSGAVAAQYGLYDNRRIVVTPLPETAPAAAALVRELWQACGARVYEMSAAEHDAVFATVSHLPHLLAFAYVDMIVAKADGERCFDFAATGFRDFTRIAGSHPEMWRDIALANRDALLAELDGYRAALDSLRDELASGDAAALTARFERAREARHGWHQKFLRGNS</sequence>
<dbReference type="GO" id="GO:0008977">
    <property type="term" value="F:prephenate dehydrogenase (NAD+) activity"/>
    <property type="evidence" value="ECO:0007669"/>
    <property type="project" value="UniProtKB-EC"/>
</dbReference>
<dbReference type="FunFam" id="1.10.3660.10:FF:000003">
    <property type="entry name" value="Prephenate dehydrogenase"/>
    <property type="match status" value="1"/>
</dbReference>
<dbReference type="GO" id="GO:0070403">
    <property type="term" value="F:NAD+ binding"/>
    <property type="evidence" value="ECO:0007669"/>
    <property type="project" value="InterPro"/>
</dbReference>
<dbReference type="RefSeq" id="WP_120811983.1">
    <property type="nucleotide sequence ID" value="NZ_RBID01000018.1"/>
</dbReference>
<dbReference type="Gene3D" id="3.40.50.720">
    <property type="entry name" value="NAD(P)-binding Rossmann-like Domain"/>
    <property type="match status" value="1"/>
</dbReference>
<dbReference type="InterPro" id="IPR008927">
    <property type="entry name" value="6-PGluconate_DH-like_C_sf"/>
</dbReference>